<name>A0A3B1CFU4_9ZZZZ</name>
<sequence>FGEQGLMTAAAYNLMRISRMVT</sequence>
<feature type="non-terminal residue" evidence="1">
    <location>
        <position position="1"/>
    </location>
</feature>
<dbReference type="AlphaFoldDB" id="A0A3B1CFU4"/>
<reference evidence="1" key="1">
    <citation type="submission" date="2018-06" db="EMBL/GenBank/DDBJ databases">
        <authorList>
            <person name="Zhirakovskaya E."/>
        </authorList>
    </citation>
    <scope>NUCLEOTIDE SEQUENCE</scope>
</reference>
<evidence type="ECO:0000313" key="1">
    <source>
        <dbReference type="EMBL" id="VAX15657.1"/>
    </source>
</evidence>
<proteinExistence type="predicted"/>
<gene>
    <name evidence="1" type="ORF">MNBD_NITROSPINAE04-41</name>
</gene>
<dbReference type="EMBL" id="UOGA01000045">
    <property type="protein sequence ID" value="VAX15657.1"/>
    <property type="molecule type" value="Genomic_DNA"/>
</dbReference>
<organism evidence="1">
    <name type="scientific">hydrothermal vent metagenome</name>
    <dbReference type="NCBI Taxonomy" id="652676"/>
    <lineage>
        <taxon>unclassified sequences</taxon>
        <taxon>metagenomes</taxon>
        <taxon>ecological metagenomes</taxon>
    </lineage>
</organism>
<protein>
    <submittedName>
        <fullName evidence="1">Uncharacterized protein</fullName>
    </submittedName>
</protein>
<accession>A0A3B1CFU4</accession>